<keyword evidence="2 3" id="KW-0802">TPR repeat</keyword>
<dbReference type="SUPFAM" id="SSF48452">
    <property type="entry name" value="TPR-like"/>
    <property type="match status" value="1"/>
</dbReference>
<name>A0ABP6QM31_9ACTN</name>
<feature type="repeat" description="TPR" evidence="3">
    <location>
        <begin position="389"/>
        <end position="422"/>
    </location>
</feature>
<feature type="repeat" description="TPR" evidence="3">
    <location>
        <begin position="355"/>
        <end position="388"/>
    </location>
</feature>
<proteinExistence type="predicted"/>
<dbReference type="InterPro" id="IPR050498">
    <property type="entry name" value="Ycf3"/>
</dbReference>
<keyword evidence="1" id="KW-0677">Repeat</keyword>
<comment type="caution">
    <text evidence="4">The sequence shown here is derived from an EMBL/GenBank/DDBJ whole genome shotgun (WGS) entry which is preliminary data.</text>
</comment>
<accession>A0ABP6QM31</accession>
<dbReference type="PROSITE" id="PS50005">
    <property type="entry name" value="TPR"/>
    <property type="match status" value="4"/>
</dbReference>
<dbReference type="PANTHER" id="PTHR44858:SF1">
    <property type="entry name" value="UDP-N-ACETYLGLUCOSAMINE--PEPTIDE N-ACETYLGLUCOSAMINYLTRANSFERASE SPINDLY-RELATED"/>
    <property type="match status" value="1"/>
</dbReference>
<evidence type="ECO:0000256" key="2">
    <source>
        <dbReference type="ARBA" id="ARBA00022803"/>
    </source>
</evidence>
<evidence type="ECO:0000313" key="5">
    <source>
        <dbReference type="Proteomes" id="UP001501237"/>
    </source>
</evidence>
<dbReference type="EMBL" id="BAAAUV010000017">
    <property type="protein sequence ID" value="GAA3227569.1"/>
    <property type="molecule type" value="Genomic_DNA"/>
</dbReference>
<dbReference type="SMART" id="SM00028">
    <property type="entry name" value="TPR"/>
    <property type="match status" value="8"/>
</dbReference>
<keyword evidence="5" id="KW-1185">Reference proteome</keyword>
<dbReference type="Proteomes" id="UP001501237">
    <property type="component" value="Unassembled WGS sequence"/>
</dbReference>
<reference evidence="5" key="1">
    <citation type="journal article" date="2019" name="Int. J. Syst. Evol. Microbiol.">
        <title>The Global Catalogue of Microorganisms (GCM) 10K type strain sequencing project: providing services to taxonomists for standard genome sequencing and annotation.</title>
        <authorList>
            <consortium name="The Broad Institute Genomics Platform"/>
            <consortium name="The Broad Institute Genome Sequencing Center for Infectious Disease"/>
            <person name="Wu L."/>
            <person name="Ma J."/>
        </authorList>
    </citation>
    <scope>NUCLEOTIDE SEQUENCE [LARGE SCALE GENOMIC DNA]</scope>
    <source>
        <strain evidence="5">JCM 9377</strain>
    </source>
</reference>
<feature type="repeat" description="TPR" evidence="3">
    <location>
        <begin position="524"/>
        <end position="557"/>
    </location>
</feature>
<gene>
    <name evidence="4" type="ORF">GCM10010468_56460</name>
</gene>
<dbReference type="InterPro" id="IPR019734">
    <property type="entry name" value="TPR_rpt"/>
</dbReference>
<evidence type="ECO:0008006" key="6">
    <source>
        <dbReference type="Google" id="ProtNLM"/>
    </source>
</evidence>
<evidence type="ECO:0000256" key="1">
    <source>
        <dbReference type="ARBA" id="ARBA00022737"/>
    </source>
</evidence>
<sequence>MLLRVETTADRRAGGPYTVAAALARVLVPLAPAPVIAEHDLELRAVAPDLDVPVRRDSLAASADRSERILVPAPQRTLRIANGFAAFVRDVLAALSETLLLVVSELPEADPADREVLAALARRAPAFSLEEAAGPAPRPRADGPVRWYAGDAADHQDAAEWCLDRGCHHAVIELARLGLALEDPAGGSEVWWNLVHHLAVALGALEREEEAEAVLKAARALTTDPSRHSTMAYTSAMLLTRHHLRERRDLDGALGWVNLAIALSDLLPDPENRAVKLGFDLNGKALIMARRGDLDAAMELVEESMRLAATLPPGAQPIHRLVLRVNRAQLRILTGDRDGALEDLDAAVAADPGYPDYYVDRGNLLFAAGRHDEALADYNTALAVGPPFAEAHYNRSEVLFARGDLKGALQDLDTALELDPSLTDARANRAGLLVALGEPELARSDVDEALAGDPGNPYLLCTLGQIEGAAGRYREARAAFDRAVEQAPSLAVAWAGRGILAFENGRPEEAVADLGRALELGEDPGLLFNRALAHRAAGRPDQAERDLRRAAELDPADPEIRAALAD</sequence>
<dbReference type="Pfam" id="PF13428">
    <property type="entry name" value="TPR_14"/>
    <property type="match status" value="1"/>
</dbReference>
<evidence type="ECO:0000256" key="3">
    <source>
        <dbReference type="PROSITE-ProRule" id="PRU00339"/>
    </source>
</evidence>
<feature type="repeat" description="TPR" evidence="3">
    <location>
        <begin position="457"/>
        <end position="490"/>
    </location>
</feature>
<dbReference type="Pfam" id="PF13432">
    <property type="entry name" value="TPR_16"/>
    <property type="match status" value="2"/>
</dbReference>
<evidence type="ECO:0000313" key="4">
    <source>
        <dbReference type="EMBL" id="GAA3227569.1"/>
    </source>
</evidence>
<dbReference type="PANTHER" id="PTHR44858">
    <property type="entry name" value="TETRATRICOPEPTIDE REPEAT PROTEIN 6"/>
    <property type="match status" value="1"/>
</dbReference>
<dbReference type="InterPro" id="IPR011990">
    <property type="entry name" value="TPR-like_helical_dom_sf"/>
</dbReference>
<organism evidence="4 5">
    <name type="scientific">Actinocorallia longicatena</name>
    <dbReference type="NCBI Taxonomy" id="111803"/>
    <lineage>
        <taxon>Bacteria</taxon>
        <taxon>Bacillati</taxon>
        <taxon>Actinomycetota</taxon>
        <taxon>Actinomycetes</taxon>
        <taxon>Streptosporangiales</taxon>
        <taxon>Thermomonosporaceae</taxon>
        <taxon>Actinocorallia</taxon>
    </lineage>
</organism>
<protein>
    <recommendedName>
        <fullName evidence="6">Tetratricopeptide repeat protein</fullName>
    </recommendedName>
</protein>
<dbReference type="Gene3D" id="1.25.40.10">
    <property type="entry name" value="Tetratricopeptide repeat domain"/>
    <property type="match status" value="4"/>
</dbReference>